<keyword evidence="2" id="KW-0472">Membrane</keyword>
<feature type="transmembrane region" description="Helical" evidence="2">
    <location>
        <begin position="6"/>
        <end position="27"/>
    </location>
</feature>
<keyword evidence="2" id="KW-1133">Transmembrane helix</keyword>
<keyword evidence="4" id="KW-1185">Reference proteome</keyword>
<organism evidence="3 4">
    <name type="scientific">Niastella caeni</name>
    <dbReference type="NCBI Taxonomy" id="2569763"/>
    <lineage>
        <taxon>Bacteria</taxon>
        <taxon>Pseudomonadati</taxon>
        <taxon>Bacteroidota</taxon>
        <taxon>Chitinophagia</taxon>
        <taxon>Chitinophagales</taxon>
        <taxon>Chitinophagaceae</taxon>
        <taxon>Niastella</taxon>
    </lineage>
</organism>
<accession>A0A4S8HTL2</accession>
<protein>
    <submittedName>
        <fullName evidence="3">Uncharacterized protein</fullName>
    </submittedName>
</protein>
<keyword evidence="1" id="KW-0175">Coiled coil</keyword>
<keyword evidence="2" id="KW-0812">Transmembrane</keyword>
<dbReference type="OrthoDB" id="680798at2"/>
<comment type="caution">
    <text evidence="3">The sequence shown here is derived from an EMBL/GenBank/DDBJ whole genome shotgun (WGS) entry which is preliminary data.</text>
</comment>
<feature type="coiled-coil region" evidence="1">
    <location>
        <begin position="32"/>
        <end position="59"/>
    </location>
</feature>
<dbReference type="AlphaFoldDB" id="A0A4S8HTL2"/>
<gene>
    <name evidence="3" type="ORF">FAM09_20425</name>
</gene>
<name>A0A4S8HTL2_9BACT</name>
<dbReference type="EMBL" id="STFF01000005">
    <property type="protein sequence ID" value="THU37314.1"/>
    <property type="molecule type" value="Genomic_DNA"/>
</dbReference>
<proteinExistence type="predicted"/>
<sequence>MLLIKLSIDVSLLVGIIAIAFASGFLLRSSQLKKQKKRVNELEKEMMTSHAEILELQRDKLMLEEKLKGSSNIPVISITAKEEKKSDKLQDKSVSNK</sequence>
<evidence type="ECO:0000313" key="3">
    <source>
        <dbReference type="EMBL" id="THU37314.1"/>
    </source>
</evidence>
<dbReference type="Proteomes" id="UP000306918">
    <property type="component" value="Unassembled WGS sequence"/>
</dbReference>
<evidence type="ECO:0000256" key="1">
    <source>
        <dbReference type="SAM" id="Coils"/>
    </source>
</evidence>
<dbReference type="RefSeq" id="WP_136578988.1">
    <property type="nucleotide sequence ID" value="NZ_STFF01000005.1"/>
</dbReference>
<evidence type="ECO:0000256" key="2">
    <source>
        <dbReference type="SAM" id="Phobius"/>
    </source>
</evidence>
<reference evidence="3 4" key="1">
    <citation type="submission" date="2019-04" db="EMBL/GenBank/DDBJ databases">
        <title>Niastella caeni sp. nov., isolated from activated sludge.</title>
        <authorList>
            <person name="Sheng M."/>
        </authorList>
    </citation>
    <scope>NUCLEOTIDE SEQUENCE [LARGE SCALE GENOMIC DNA]</scope>
    <source>
        <strain evidence="3 4">HX-2-15</strain>
    </source>
</reference>
<evidence type="ECO:0000313" key="4">
    <source>
        <dbReference type="Proteomes" id="UP000306918"/>
    </source>
</evidence>